<evidence type="ECO:0000256" key="2">
    <source>
        <dbReference type="ARBA" id="ARBA00022448"/>
    </source>
</evidence>
<evidence type="ECO:0000313" key="12">
    <source>
        <dbReference type="Proteomes" id="UP000298061"/>
    </source>
</evidence>
<evidence type="ECO:0008006" key="13">
    <source>
        <dbReference type="Google" id="ProtNLM"/>
    </source>
</evidence>
<dbReference type="InterPro" id="IPR004773">
    <property type="entry name" value="K/Na_transp_Trk1/HKT1"/>
</dbReference>
<comment type="subcellular location">
    <subcellularLocation>
        <location evidence="1">Membrane</location>
        <topology evidence="1">Multi-pass membrane protein</topology>
    </subcellularLocation>
</comment>
<feature type="transmembrane region" description="Helical" evidence="10">
    <location>
        <begin position="181"/>
        <end position="205"/>
    </location>
</feature>
<dbReference type="InterPro" id="IPR003445">
    <property type="entry name" value="Cat_transpt"/>
</dbReference>
<sequence>MTSSPVEMEYPEKEKVLSDAGEKGESGSQVKVLSSSPERMESSDLRAEEERQVQDLGMTRAPQVEFELRQRRPKPTRGKTILMTADSKHQDDSFGGFGDAIKIANRAFKRFMPKTHARLERKMTMPVVSRLVSNRGDAPAGARAVSYLSFEAHVGRNSRFHGLSDEDCEELGGVEFRALTALVWIVPLFFFSSLLIPFAVVAPYISIPRWKEVFLPPQQHKPINPVWYSAFEIVGAWANTGMSLVDQNLVPFQRAYPLLVMLIYVGVAGNTGFPIFLRLLIWIIYKICPQQSQLKETLHFLLDHPRRCFIYLFPSRQTWFLFIVLVFLNITDWFFFLVLDIGNPAIDAIPVGVRVLLGVVQAVAVRLAGFATISISALAPAVKILYLVMMYVSAYPIAMSIRATNVYEEKSLGIFDEESDDDESIEDEADYPKTESRVSIMGRYLGRHVRRQLAFDMWWLAGALFLICIVERGNIDNPDNATWFNLFSIIFEMVSAYSTVGLSLGIPTANYSFSGAMHVLSKVLIMAVMLRGRHRGLPVALDRAILLPKEFLQRASEKARQIKREEAKEKYLARRRAREKEESA</sequence>
<dbReference type="Pfam" id="PF02386">
    <property type="entry name" value="TrkH"/>
    <property type="match status" value="1"/>
</dbReference>
<keyword evidence="3" id="KW-0633">Potassium transport</keyword>
<feature type="transmembrane region" description="Helical" evidence="10">
    <location>
        <begin position="482"/>
        <end position="505"/>
    </location>
</feature>
<dbReference type="OrthoDB" id="9999863at2759"/>
<feature type="transmembrane region" description="Helical" evidence="10">
    <location>
        <begin position="257"/>
        <end position="285"/>
    </location>
</feature>
<organism evidence="11 12">
    <name type="scientific">Hericium alpestre</name>
    <dbReference type="NCBI Taxonomy" id="135208"/>
    <lineage>
        <taxon>Eukaryota</taxon>
        <taxon>Fungi</taxon>
        <taxon>Dikarya</taxon>
        <taxon>Basidiomycota</taxon>
        <taxon>Agaricomycotina</taxon>
        <taxon>Agaricomycetes</taxon>
        <taxon>Russulales</taxon>
        <taxon>Hericiaceae</taxon>
        <taxon>Hericium</taxon>
    </lineage>
</organism>
<dbReference type="InterPro" id="IPR051143">
    <property type="entry name" value="TrkH_K-transport"/>
</dbReference>
<keyword evidence="12" id="KW-1185">Reference proteome</keyword>
<feature type="compositionally biased region" description="Basic and acidic residues" evidence="9">
    <location>
        <begin position="10"/>
        <end position="25"/>
    </location>
</feature>
<keyword evidence="4 10" id="KW-0812">Transmembrane</keyword>
<dbReference type="PANTHER" id="PTHR31064:SF30">
    <property type="entry name" value="HIGH-AFFINITY POTASSIUM TRANSPORT PROTEIN-RELATED"/>
    <property type="match status" value="1"/>
</dbReference>
<feature type="transmembrane region" description="Helical" evidence="10">
    <location>
        <begin position="351"/>
        <end position="372"/>
    </location>
</feature>
<comment type="caution">
    <text evidence="11">The sequence shown here is derived from an EMBL/GenBank/DDBJ whole genome shotgun (WGS) entry which is preliminary data.</text>
</comment>
<keyword evidence="5" id="KW-0630">Potassium</keyword>
<feature type="region of interest" description="Disordered" evidence="9">
    <location>
        <begin position="1"/>
        <end position="75"/>
    </location>
</feature>
<dbReference type="GO" id="GO:0140107">
    <property type="term" value="F:high-affinity potassium ion transmembrane transporter activity"/>
    <property type="evidence" value="ECO:0007669"/>
    <property type="project" value="TreeGrafter"/>
</dbReference>
<dbReference type="Proteomes" id="UP000298061">
    <property type="component" value="Unassembled WGS sequence"/>
</dbReference>
<dbReference type="EMBL" id="SFCI01000504">
    <property type="protein sequence ID" value="TFY79418.1"/>
    <property type="molecule type" value="Genomic_DNA"/>
</dbReference>
<feature type="transmembrane region" description="Helical" evidence="10">
    <location>
        <begin position="384"/>
        <end position="403"/>
    </location>
</feature>
<dbReference type="STRING" id="135208.A0A4Z0A121"/>
<dbReference type="GO" id="GO:0030007">
    <property type="term" value="P:intracellular potassium ion homeostasis"/>
    <property type="evidence" value="ECO:0007669"/>
    <property type="project" value="TreeGrafter"/>
</dbReference>
<feature type="compositionally biased region" description="Basic and acidic residues" evidence="9">
    <location>
        <begin position="38"/>
        <end position="53"/>
    </location>
</feature>
<keyword evidence="6 10" id="KW-1133">Transmembrane helix</keyword>
<keyword evidence="8 10" id="KW-0472">Membrane</keyword>
<feature type="transmembrane region" description="Helical" evidence="10">
    <location>
        <begin position="319"/>
        <end position="339"/>
    </location>
</feature>
<protein>
    <recommendedName>
        <fullName evidence="13">Potassium transport protein</fullName>
    </recommendedName>
</protein>
<accession>A0A4Z0A121</accession>
<evidence type="ECO:0000256" key="10">
    <source>
        <dbReference type="SAM" id="Phobius"/>
    </source>
</evidence>
<evidence type="ECO:0000256" key="3">
    <source>
        <dbReference type="ARBA" id="ARBA00022538"/>
    </source>
</evidence>
<evidence type="ECO:0000313" key="11">
    <source>
        <dbReference type="EMBL" id="TFY79418.1"/>
    </source>
</evidence>
<keyword evidence="7" id="KW-0406">Ion transport</keyword>
<feature type="transmembrane region" description="Helical" evidence="10">
    <location>
        <begin position="226"/>
        <end position="245"/>
    </location>
</feature>
<proteinExistence type="predicted"/>
<feature type="compositionally biased region" description="Polar residues" evidence="9">
    <location>
        <begin position="26"/>
        <end position="37"/>
    </location>
</feature>
<name>A0A4Z0A121_9AGAM</name>
<evidence type="ECO:0000256" key="1">
    <source>
        <dbReference type="ARBA" id="ARBA00004141"/>
    </source>
</evidence>
<dbReference type="GO" id="GO:0005886">
    <property type="term" value="C:plasma membrane"/>
    <property type="evidence" value="ECO:0007669"/>
    <property type="project" value="TreeGrafter"/>
</dbReference>
<dbReference type="GO" id="GO:1990573">
    <property type="term" value="P:potassium ion import across plasma membrane"/>
    <property type="evidence" value="ECO:0007669"/>
    <property type="project" value="TreeGrafter"/>
</dbReference>
<evidence type="ECO:0000256" key="9">
    <source>
        <dbReference type="SAM" id="MobiDB-lite"/>
    </source>
</evidence>
<dbReference type="PANTHER" id="PTHR31064">
    <property type="entry name" value="POTASSIUM TRANSPORT PROTEIN DDB_G0292412-RELATED"/>
    <property type="match status" value="1"/>
</dbReference>
<gene>
    <name evidence="11" type="ORF">EWM64_g4595</name>
</gene>
<keyword evidence="2" id="KW-0813">Transport</keyword>
<reference evidence="11 12" key="1">
    <citation type="submission" date="2019-02" db="EMBL/GenBank/DDBJ databases">
        <title>Genome sequencing of the rare red list fungi Hericium alpestre (H. flagellum).</title>
        <authorList>
            <person name="Buettner E."/>
            <person name="Kellner H."/>
        </authorList>
    </citation>
    <scope>NUCLEOTIDE SEQUENCE [LARGE SCALE GENOMIC DNA]</scope>
    <source>
        <strain evidence="11 12">DSM 108284</strain>
    </source>
</reference>
<dbReference type="AlphaFoldDB" id="A0A4Z0A121"/>
<evidence type="ECO:0000256" key="7">
    <source>
        <dbReference type="ARBA" id="ARBA00023065"/>
    </source>
</evidence>
<evidence type="ECO:0000256" key="5">
    <source>
        <dbReference type="ARBA" id="ARBA00022958"/>
    </source>
</evidence>
<evidence type="ECO:0000256" key="6">
    <source>
        <dbReference type="ARBA" id="ARBA00022989"/>
    </source>
</evidence>
<evidence type="ECO:0000256" key="4">
    <source>
        <dbReference type="ARBA" id="ARBA00022692"/>
    </source>
</evidence>
<dbReference type="NCBIfam" id="TIGR00934">
    <property type="entry name" value="2a38euk"/>
    <property type="match status" value="1"/>
</dbReference>
<feature type="transmembrane region" description="Helical" evidence="10">
    <location>
        <begin position="453"/>
        <end position="470"/>
    </location>
</feature>
<evidence type="ECO:0000256" key="8">
    <source>
        <dbReference type="ARBA" id="ARBA00023136"/>
    </source>
</evidence>